<dbReference type="InParanoid" id="J9DVA5"/>
<evidence type="ECO:0000313" key="1">
    <source>
        <dbReference type="EMBL" id="EJW05222.1"/>
    </source>
</evidence>
<dbReference type="AlphaFoldDB" id="J9DVA5"/>
<dbReference type="HOGENOM" id="CLU_829062_0_0_1"/>
<sequence>MDKYLMETLLIATSEHIKDESLPNNIKLFNGDNIIEHSFYGIPHFFYVLKSSRKEENKKDIEILTFQNDPQKILKTFKNGQNNSGIQKVCFSHDGKLLFCLKNDKLTVYTIDGNILAEIIGYFTCITIFGKYIALYCEDGYITLFETLIPQHSDDILIQSSLTADFSRFFTKILKFHGQAVFISDLFFLAASKNKLSLFIEFKQIMIIEFPENIRQVLADSLLTKIYCLGDNKIYIMNFKNNTKYAHDNEIKCDNILNLGIYSSHNIIKIFLSFSEKTLYIIMDNIILTFDTESDIFKGCNKINKINDAILVLNGMIDRRINFFDFGKIYRSKPN</sequence>
<evidence type="ECO:0000313" key="2">
    <source>
        <dbReference type="Proteomes" id="UP000003163"/>
    </source>
</evidence>
<proteinExistence type="predicted"/>
<comment type="caution">
    <text evidence="1">The sequence shown here is derived from an EMBL/GenBank/DDBJ whole genome shotgun (WGS) entry which is preliminary data.</text>
</comment>
<keyword evidence="2" id="KW-1185">Reference proteome</keyword>
<dbReference type="InterPro" id="IPR036322">
    <property type="entry name" value="WD40_repeat_dom_sf"/>
</dbReference>
<name>J9DVA5_EDHAE</name>
<dbReference type="SUPFAM" id="SSF50978">
    <property type="entry name" value="WD40 repeat-like"/>
    <property type="match status" value="1"/>
</dbReference>
<accession>J9DVA5</accession>
<organism evidence="1 2">
    <name type="scientific">Edhazardia aedis (strain USNM 41457)</name>
    <name type="common">Microsporidian parasite</name>
    <dbReference type="NCBI Taxonomy" id="1003232"/>
    <lineage>
        <taxon>Eukaryota</taxon>
        <taxon>Fungi</taxon>
        <taxon>Fungi incertae sedis</taxon>
        <taxon>Microsporidia</taxon>
        <taxon>Edhazardia</taxon>
    </lineage>
</organism>
<protein>
    <submittedName>
        <fullName evidence="1">Uncharacterized protein</fullName>
    </submittedName>
</protein>
<dbReference type="VEuPathDB" id="MicrosporidiaDB:EDEG_00687"/>
<reference evidence="2" key="2">
    <citation type="submission" date="2015-07" db="EMBL/GenBank/DDBJ databases">
        <title>Contrasting host-pathogen interactions and genome evolution in two generalist and specialist microsporidian pathogens of mosquitoes.</title>
        <authorList>
            <consortium name="The Broad Institute Genomics Platform"/>
            <consortium name="The Broad Institute Genome Sequencing Center for Infectious Disease"/>
            <person name="Cuomo C.A."/>
            <person name="Sanscrainte N.D."/>
            <person name="Goldberg J.M."/>
            <person name="Heiman D."/>
            <person name="Young S."/>
            <person name="Zeng Q."/>
            <person name="Becnel J.J."/>
            <person name="Birren B.W."/>
        </authorList>
    </citation>
    <scope>NUCLEOTIDE SEQUENCE [LARGE SCALE GENOMIC DNA]</scope>
    <source>
        <strain evidence="2">USNM 41457</strain>
    </source>
</reference>
<dbReference type="Proteomes" id="UP000003163">
    <property type="component" value="Unassembled WGS sequence"/>
</dbReference>
<gene>
    <name evidence="1" type="ORF">EDEG_00687</name>
</gene>
<dbReference type="EMBL" id="AFBI03000008">
    <property type="protein sequence ID" value="EJW05222.1"/>
    <property type="molecule type" value="Genomic_DNA"/>
</dbReference>
<reference evidence="1 2" key="1">
    <citation type="submission" date="2011-08" db="EMBL/GenBank/DDBJ databases">
        <authorList>
            <person name="Liu Z.J."/>
            <person name="Shi F.L."/>
            <person name="Lu J.Q."/>
            <person name="Li M."/>
            <person name="Wang Z.L."/>
        </authorList>
    </citation>
    <scope>NUCLEOTIDE SEQUENCE [LARGE SCALE GENOMIC DNA]</scope>
    <source>
        <strain evidence="1 2">USNM 41457</strain>
    </source>
</reference>